<proteinExistence type="predicted"/>
<feature type="chain" id="PRO_5038405391" evidence="1">
    <location>
        <begin position="26"/>
        <end position="320"/>
    </location>
</feature>
<sequence length="320" mass="35916">MGRTAEIRCLLILLGFNLCLNLVQAAFANVGVKYQVTLNVFSGRENPEWEVDETNSMYQQLSWAVNSERPTDIDERHMGYQGFVVRATNAHGQTAWKTVGRYTSRRIESILLKSCPSSVGLSPQLVNHVNAAILGQLPQTPQPKTVSKAHVTYNNEEDTISVSIRQHFLVRRKRQAQMCATRFAPENWNYASVQRRNNCYNYATNMQTNTFAQPGRASGRRYTQTTPQDVYAASLRDGLTPLSIPDAGRECLIALVIWPGEDYHYLRLDNDGTWSQKSGRTRARNTDDSGFTITDPRMADTGPYTVFAGFLGVGPNANIR</sequence>
<reference evidence="2" key="2">
    <citation type="submission" date="2020-11" db="EMBL/GenBank/DDBJ databases">
        <authorList>
            <person name="McCartney M.A."/>
            <person name="Auch B."/>
            <person name="Kono T."/>
            <person name="Mallez S."/>
            <person name="Becker A."/>
            <person name="Gohl D.M."/>
            <person name="Silverstein K.A.T."/>
            <person name="Koren S."/>
            <person name="Bechman K.B."/>
            <person name="Herman A."/>
            <person name="Abrahante J.E."/>
            <person name="Garbe J."/>
        </authorList>
    </citation>
    <scope>NUCLEOTIDE SEQUENCE</scope>
    <source>
        <strain evidence="2">Duluth1</strain>
        <tissue evidence="2">Whole animal</tissue>
    </source>
</reference>
<accession>A0A9D4GB65</accession>
<evidence type="ECO:0000256" key="1">
    <source>
        <dbReference type="SAM" id="SignalP"/>
    </source>
</evidence>
<organism evidence="2 3">
    <name type="scientific">Dreissena polymorpha</name>
    <name type="common">Zebra mussel</name>
    <name type="synonym">Mytilus polymorpha</name>
    <dbReference type="NCBI Taxonomy" id="45954"/>
    <lineage>
        <taxon>Eukaryota</taxon>
        <taxon>Metazoa</taxon>
        <taxon>Spiralia</taxon>
        <taxon>Lophotrochozoa</taxon>
        <taxon>Mollusca</taxon>
        <taxon>Bivalvia</taxon>
        <taxon>Autobranchia</taxon>
        <taxon>Heteroconchia</taxon>
        <taxon>Euheterodonta</taxon>
        <taxon>Imparidentia</taxon>
        <taxon>Neoheterodontei</taxon>
        <taxon>Myida</taxon>
        <taxon>Dreissenoidea</taxon>
        <taxon>Dreissenidae</taxon>
        <taxon>Dreissena</taxon>
    </lineage>
</organism>
<keyword evidence="1" id="KW-0732">Signal</keyword>
<evidence type="ECO:0000313" key="3">
    <source>
        <dbReference type="Proteomes" id="UP000828390"/>
    </source>
</evidence>
<dbReference type="OrthoDB" id="525839at2759"/>
<reference evidence="2" key="1">
    <citation type="journal article" date="2019" name="bioRxiv">
        <title>The Genome of the Zebra Mussel, Dreissena polymorpha: A Resource for Invasive Species Research.</title>
        <authorList>
            <person name="McCartney M.A."/>
            <person name="Auch B."/>
            <person name="Kono T."/>
            <person name="Mallez S."/>
            <person name="Zhang Y."/>
            <person name="Obille A."/>
            <person name="Becker A."/>
            <person name="Abrahante J.E."/>
            <person name="Garbe J."/>
            <person name="Badalamenti J.P."/>
            <person name="Herman A."/>
            <person name="Mangelson H."/>
            <person name="Liachko I."/>
            <person name="Sullivan S."/>
            <person name="Sone E.D."/>
            <person name="Koren S."/>
            <person name="Silverstein K.A.T."/>
            <person name="Beckman K.B."/>
            <person name="Gohl D.M."/>
        </authorList>
    </citation>
    <scope>NUCLEOTIDE SEQUENCE</scope>
    <source>
        <strain evidence="2">Duluth1</strain>
        <tissue evidence="2">Whole animal</tissue>
    </source>
</reference>
<keyword evidence="3" id="KW-1185">Reference proteome</keyword>
<comment type="caution">
    <text evidence="2">The sequence shown here is derived from an EMBL/GenBank/DDBJ whole genome shotgun (WGS) entry which is preliminary data.</text>
</comment>
<gene>
    <name evidence="2" type="ORF">DPMN_142092</name>
</gene>
<evidence type="ECO:0000313" key="2">
    <source>
        <dbReference type="EMBL" id="KAH3813627.1"/>
    </source>
</evidence>
<dbReference type="AlphaFoldDB" id="A0A9D4GB65"/>
<protein>
    <submittedName>
        <fullName evidence="2">Uncharacterized protein</fullName>
    </submittedName>
</protein>
<name>A0A9D4GB65_DREPO</name>
<dbReference type="EMBL" id="JAIWYP010000006">
    <property type="protein sequence ID" value="KAH3813627.1"/>
    <property type="molecule type" value="Genomic_DNA"/>
</dbReference>
<dbReference type="Proteomes" id="UP000828390">
    <property type="component" value="Unassembled WGS sequence"/>
</dbReference>
<feature type="signal peptide" evidence="1">
    <location>
        <begin position="1"/>
        <end position="25"/>
    </location>
</feature>